<accession>A0A1T4SJQ7</accession>
<name>A0A1T4SJQ7_9GAMM</name>
<dbReference type="STRING" id="64969.SAMN02745127_03114"/>
<keyword evidence="2" id="KW-1185">Reference proteome</keyword>
<evidence type="ECO:0000313" key="1">
    <source>
        <dbReference type="EMBL" id="OPX54133.1"/>
    </source>
</evidence>
<protein>
    <submittedName>
        <fullName evidence="1">Uncharacterized protein</fullName>
    </submittedName>
</protein>
<organism evidence="1 2">
    <name type="scientific">Oceanospirillum multiglobuliferum</name>
    <dbReference type="NCBI Taxonomy" id="64969"/>
    <lineage>
        <taxon>Bacteria</taxon>
        <taxon>Pseudomonadati</taxon>
        <taxon>Pseudomonadota</taxon>
        <taxon>Gammaproteobacteria</taxon>
        <taxon>Oceanospirillales</taxon>
        <taxon>Oceanospirillaceae</taxon>
        <taxon>Oceanospirillum</taxon>
    </lineage>
</organism>
<comment type="caution">
    <text evidence="1">The sequence shown here is derived from an EMBL/GenBank/DDBJ whole genome shotgun (WGS) entry which is preliminary data.</text>
</comment>
<reference evidence="1 2" key="1">
    <citation type="submission" date="2017-01" db="EMBL/GenBank/DDBJ databases">
        <title>Genome Sequencing of a Marine Spirillum, Oceanospirillum multiglobuliferum ATCC 33336, from Japan.</title>
        <authorList>
            <person name="Carney J.G."/>
            <person name="Trachtenberg A.M."/>
            <person name="Rheaume B.A."/>
            <person name="Linnane J.D."/>
            <person name="Pitts N.L."/>
            <person name="Mykles D.L."/>
            <person name="Maclea K.S."/>
        </authorList>
    </citation>
    <scope>NUCLEOTIDE SEQUENCE [LARGE SCALE GENOMIC DNA]</scope>
    <source>
        <strain evidence="1 2">ATCC 33336</strain>
    </source>
</reference>
<sequence length="69" mass="7977">MILNKTKQPIYTPCFIESNLAATLTALRLWRFAPTENNLTFHIIYSSDSNQNTNTNGNQNTAWCYETIY</sequence>
<proteinExistence type="predicted"/>
<dbReference type="EMBL" id="MTSM01000037">
    <property type="protein sequence ID" value="OPX54133.1"/>
    <property type="molecule type" value="Genomic_DNA"/>
</dbReference>
<dbReference type="AlphaFoldDB" id="A0A1T4SJQ7"/>
<dbReference type="Proteomes" id="UP000191418">
    <property type="component" value="Unassembled WGS sequence"/>
</dbReference>
<gene>
    <name evidence="1" type="ORF">BTE48_15710</name>
</gene>
<evidence type="ECO:0000313" key="2">
    <source>
        <dbReference type="Proteomes" id="UP000191418"/>
    </source>
</evidence>